<accession>A0A4Z2GKF2</accession>
<name>A0A4Z2GKF2_9TELE</name>
<comment type="caution">
    <text evidence="2">The sequence shown here is derived from an EMBL/GenBank/DDBJ whole genome shotgun (WGS) entry which is preliminary data.</text>
</comment>
<dbReference type="EMBL" id="SRLO01000500">
    <property type="protein sequence ID" value="TNN53997.1"/>
    <property type="molecule type" value="Genomic_DNA"/>
</dbReference>
<dbReference type="Proteomes" id="UP000314294">
    <property type="component" value="Unassembled WGS sequence"/>
</dbReference>
<protein>
    <submittedName>
        <fullName evidence="2">Uncharacterized protein</fullName>
    </submittedName>
</protein>
<feature type="region of interest" description="Disordered" evidence="1">
    <location>
        <begin position="69"/>
        <end position="134"/>
    </location>
</feature>
<proteinExistence type="predicted"/>
<evidence type="ECO:0000313" key="3">
    <source>
        <dbReference type="Proteomes" id="UP000314294"/>
    </source>
</evidence>
<dbReference type="AlphaFoldDB" id="A0A4Z2GKF2"/>
<evidence type="ECO:0000256" key="1">
    <source>
        <dbReference type="SAM" id="MobiDB-lite"/>
    </source>
</evidence>
<evidence type="ECO:0000313" key="2">
    <source>
        <dbReference type="EMBL" id="TNN53997.1"/>
    </source>
</evidence>
<gene>
    <name evidence="2" type="ORF">EYF80_035821</name>
</gene>
<feature type="compositionally biased region" description="Basic and acidic residues" evidence="1">
    <location>
        <begin position="116"/>
        <end position="126"/>
    </location>
</feature>
<keyword evidence="3" id="KW-1185">Reference proteome</keyword>
<organism evidence="2 3">
    <name type="scientific">Liparis tanakae</name>
    <name type="common">Tanaka's snailfish</name>
    <dbReference type="NCBI Taxonomy" id="230148"/>
    <lineage>
        <taxon>Eukaryota</taxon>
        <taxon>Metazoa</taxon>
        <taxon>Chordata</taxon>
        <taxon>Craniata</taxon>
        <taxon>Vertebrata</taxon>
        <taxon>Euteleostomi</taxon>
        <taxon>Actinopterygii</taxon>
        <taxon>Neopterygii</taxon>
        <taxon>Teleostei</taxon>
        <taxon>Neoteleostei</taxon>
        <taxon>Acanthomorphata</taxon>
        <taxon>Eupercaria</taxon>
        <taxon>Perciformes</taxon>
        <taxon>Cottioidei</taxon>
        <taxon>Cottales</taxon>
        <taxon>Liparidae</taxon>
        <taxon>Liparis</taxon>
    </lineage>
</organism>
<reference evidence="2 3" key="1">
    <citation type="submission" date="2019-03" db="EMBL/GenBank/DDBJ databases">
        <title>First draft genome of Liparis tanakae, snailfish: a comprehensive survey of snailfish specific genes.</title>
        <authorList>
            <person name="Kim W."/>
            <person name="Song I."/>
            <person name="Jeong J.-H."/>
            <person name="Kim D."/>
            <person name="Kim S."/>
            <person name="Ryu S."/>
            <person name="Song J.Y."/>
            <person name="Lee S.K."/>
        </authorList>
    </citation>
    <scope>NUCLEOTIDE SEQUENCE [LARGE SCALE GENOMIC DNA]</scope>
    <source>
        <tissue evidence="2">Muscle</tissue>
    </source>
</reference>
<sequence length="134" mass="14161">MDGGAGGGGWGWELGEFDFFTASAATVCLSSSFSLPTSSVGQEVHESTSGELPMVSCICVDDPVVMSRARPNTPKRQSSCASKRPALKFHPTDDSWSWAPDAGLGGRMWSAGQKRSRSDGGLHTERPGNPARSE</sequence>